<keyword evidence="4" id="KW-1185">Reference proteome</keyword>
<proteinExistence type="predicted"/>
<accession>S8B516</accession>
<protein>
    <submittedName>
        <fullName evidence="3">Uncharacterized protein</fullName>
    </submittedName>
</protein>
<feature type="compositionally biased region" description="Low complexity" evidence="1">
    <location>
        <begin position="109"/>
        <end position="126"/>
    </location>
</feature>
<feature type="compositionally biased region" description="Low complexity" evidence="1">
    <location>
        <begin position="160"/>
        <end position="254"/>
    </location>
</feature>
<feature type="signal peptide" evidence="2">
    <location>
        <begin position="1"/>
        <end position="22"/>
    </location>
</feature>
<reference evidence="3 4" key="1">
    <citation type="journal article" date="2013" name="PLoS ONE">
        <title>Genomic and secretomic analyses reveal unique features of the lignocellulolytic enzyme system of Penicillium decumbens.</title>
        <authorList>
            <person name="Liu G."/>
            <person name="Zhang L."/>
            <person name="Wei X."/>
            <person name="Zou G."/>
            <person name="Qin Y."/>
            <person name="Ma L."/>
            <person name="Li J."/>
            <person name="Zheng H."/>
            <person name="Wang S."/>
            <person name="Wang C."/>
            <person name="Xun L."/>
            <person name="Zhao G.-P."/>
            <person name="Zhou Z."/>
            <person name="Qu Y."/>
        </authorList>
    </citation>
    <scope>NUCLEOTIDE SEQUENCE [LARGE SCALE GENOMIC DNA]</scope>
    <source>
        <strain evidence="4">114-2 / CGMCC 5302</strain>
    </source>
</reference>
<evidence type="ECO:0000256" key="2">
    <source>
        <dbReference type="SAM" id="SignalP"/>
    </source>
</evidence>
<dbReference type="HOGENOM" id="CLU_927822_0_0_1"/>
<dbReference type="AlphaFoldDB" id="S8B516"/>
<feature type="compositionally biased region" description="Polar residues" evidence="1">
    <location>
        <begin position="96"/>
        <end position="108"/>
    </location>
</feature>
<dbReference type="Proteomes" id="UP000019376">
    <property type="component" value="Unassembled WGS sequence"/>
</dbReference>
<feature type="chain" id="PRO_5004561128" evidence="2">
    <location>
        <begin position="23"/>
        <end position="321"/>
    </location>
</feature>
<dbReference type="eggNOG" id="ENOG502SURR">
    <property type="taxonomic scope" value="Eukaryota"/>
</dbReference>
<evidence type="ECO:0000313" key="3">
    <source>
        <dbReference type="EMBL" id="EPS29662.1"/>
    </source>
</evidence>
<evidence type="ECO:0000256" key="1">
    <source>
        <dbReference type="SAM" id="MobiDB-lite"/>
    </source>
</evidence>
<gene>
    <name evidence="3" type="ORF">PDE_04612</name>
</gene>
<feature type="compositionally biased region" description="Low complexity" evidence="1">
    <location>
        <begin position="137"/>
        <end position="152"/>
    </location>
</feature>
<dbReference type="STRING" id="933388.S8B516"/>
<keyword evidence="2" id="KW-0732">Signal</keyword>
<name>S8B516_PENO1</name>
<evidence type="ECO:0000313" key="4">
    <source>
        <dbReference type="Proteomes" id="UP000019376"/>
    </source>
</evidence>
<dbReference type="OrthoDB" id="5427732at2759"/>
<feature type="region of interest" description="Disordered" evidence="1">
    <location>
        <begin position="90"/>
        <end position="260"/>
    </location>
</feature>
<dbReference type="EMBL" id="KB644412">
    <property type="protein sequence ID" value="EPS29662.1"/>
    <property type="molecule type" value="Genomic_DNA"/>
</dbReference>
<sequence>MFRNQLLQCLMVSLSLWSLALAANPRVTDRAMHHESQSLQDALASINANSFHEALHVLSRRFQHGIFETDMSAAEVMQREDERIATLVSLAKRDGNSTASPVTVTSQEPTTSPDPVTSPVPITTSIAPTEAPTTSLAPVTTAQPTTVVAPTTSEPTPIVEPTTTKAETTSSSTSTTSSSTSSQAPTTQAPLPTTSTKSSEPSTSSSEEVLPTTSVSSTTQSTLSTTTSRPPSSSSTSSETTDSSFTTTFKSTSTKPDGSLTTLTSTAIVHVRPTGASAQSATKAGAAPGLQTTGAAVMNTANRSWEVMAMVWGAIMAAMAL</sequence>
<organism evidence="3 4">
    <name type="scientific">Penicillium oxalicum (strain 114-2 / CGMCC 5302)</name>
    <name type="common">Penicillium decumbens</name>
    <dbReference type="NCBI Taxonomy" id="933388"/>
    <lineage>
        <taxon>Eukaryota</taxon>
        <taxon>Fungi</taxon>
        <taxon>Dikarya</taxon>
        <taxon>Ascomycota</taxon>
        <taxon>Pezizomycotina</taxon>
        <taxon>Eurotiomycetes</taxon>
        <taxon>Eurotiomycetidae</taxon>
        <taxon>Eurotiales</taxon>
        <taxon>Aspergillaceae</taxon>
        <taxon>Penicillium</taxon>
    </lineage>
</organism>